<comment type="caution">
    <text evidence="1">The sequence shown here is derived from an EMBL/GenBank/DDBJ whole genome shotgun (WGS) entry which is preliminary data.</text>
</comment>
<dbReference type="Proteomes" id="UP000075304">
    <property type="component" value="Unassembled WGS sequence"/>
</dbReference>
<name>A0A150KEE4_HEYCO</name>
<proteinExistence type="predicted"/>
<protein>
    <submittedName>
        <fullName evidence="1">Uncharacterized protein</fullName>
    </submittedName>
</protein>
<evidence type="ECO:0000313" key="1">
    <source>
        <dbReference type="EMBL" id="KYC69559.1"/>
    </source>
</evidence>
<reference evidence="1 2" key="1">
    <citation type="submission" date="2016-01" db="EMBL/GenBank/DDBJ databases">
        <title>Genome Sequences of Twelve Sporeforming Bacillus Species Isolated from Foods.</title>
        <authorList>
            <person name="Berendsen E.M."/>
            <person name="Wells-Bennik M.H."/>
            <person name="Krawcyk A.O."/>
            <person name="De Jong A."/>
            <person name="Holsappel S."/>
            <person name="Eijlander R.T."/>
            <person name="Kuipers O.P."/>
        </authorList>
    </citation>
    <scope>NUCLEOTIDE SEQUENCE [LARGE SCALE GENOMIC DNA]</scope>
    <source>
        <strain evidence="1 2">B4099</strain>
    </source>
</reference>
<accession>A0A150KEE4</accession>
<sequence length="52" mass="6114">MPVFPVFWLPDKWHSITIYPGNRGFGLDLFKKRFVNPRPFKALQTGWASFVC</sequence>
<gene>
    <name evidence="1" type="ORF">B4099_2173</name>
</gene>
<evidence type="ECO:0000313" key="2">
    <source>
        <dbReference type="Proteomes" id="UP000075304"/>
    </source>
</evidence>
<organism evidence="1 2">
    <name type="scientific">Heyndrickxia coagulans</name>
    <name type="common">Weizmannia coagulans</name>
    <dbReference type="NCBI Taxonomy" id="1398"/>
    <lineage>
        <taxon>Bacteria</taxon>
        <taxon>Bacillati</taxon>
        <taxon>Bacillota</taxon>
        <taxon>Bacilli</taxon>
        <taxon>Bacillales</taxon>
        <taxon>Bacillaceae</taxon>
        <taxon>Heyndrickxia</taxon>
    </lineage>
</organism>
<dbReference type="EMBL" id="LQYI01000047">
    <property type="protein sequence ID" value="KYC69559.1"/>
    <property type="molecule type" value="Genomic_DNA"/>
</dbReference>
<dbReference type="AlphaFoldDB" id="A0A150KEE4"/>